<name>A0AAD2VVW6_PRORE</name>
<proteinExistence type="predicted"/>
<comment type="caution">
    <text evidence="2">The sequence shown here is derived from an EMBL/GenBank/DDBJ whole genome shotgun (WGS) entry which is preliminary data.</text>
</comment>
<organism evidence="2">
    <name type="scientific">Providencia rettgeri</name>
    <dbReference type="NCBI Taxonomy" id="587"/>
    <lineage>
        <taxon>Bacteria</taxon>
        <taxon>Pseudomonadati</taxon>
        <taxon>Pseudomonadota</taxon>
        <taxon>Gammaproteobacteria</taxon>
        <taxon>Enterobacterales</taxon>
        <taxon>Morganellaceae</taxon>
        <taxon>Providencia</taxon>
    </lineage>
</organism>
<sequence>MPINSNQNHQFSLPQSGNITNSVINNFQQNKDFFKKLQYANSTSVKFPALANKTTESMKNTRNVNFISSLNIGSLLPNTQPTYKVFAPKHKIAFGTQKNKNIDIRSIDFNTSLDFFKNMPSSQDQSLVSRYPLIFKNSRKIEKNFTPVEDHSITHKTQEDLPMQTTKKNNVETSTFVDFHLNRSAGTLSNFKYKIKSIHEKSIRKFRDVFKTNKKKELCVKFENGKVKITDRATIAKQELMKKHNEINSTKAISNLVYTTQQQKSDSFNNYKFLLDEMIRFESKINKLINRKSEPEEEIHPLYQNHKQFEKLNIIDIIDFPISPNGKIRDINVIFNEMRATIRMLEDEYNSFKRVIEKEEKNKDDKIKNTNKISSFELTHSSSNVSLSSSGYHSDDINDYKEEQKSLIPKRIKMYDFSQVKKIEHPIKSKKSHIPQLIKTNRASTTNKTEIPTTTMDSYLLNTSLKKPLYQIPEPGKIRKADKITYGHSDSTNRLHKGEKAIVNLPEYLKATNASSLLIKQTRSSRLRQRPPINKTSPIHKATSMTPIKLSKMEKEIEKTSNKLEQLNSKMKKEIQLQKNIILQLN</sequence>
<evidence type="ECO:0000313" key="2">
    <source>
        <dbReference type="EMBL" id="ELR5219338.1"/>
    </source>
</evidence>
<evidence type="ECO:0000256" key="1">
    <source>
        <dbReference type="SAM" id="Coils"/>
    </source>
</evidence>
<dbReference type="EMBL" id="ABEXCJ050000009">
    <property type="protein sequence ID" value="EMR4591525.1"/>
    <property type="molecule type" value="Genomic_DNA"/>
</dbReference>
<protein>
    <submittedName>
        <fullName evidence="2">Uncharacterized protein</fullName>
    </submittedName>
</protein>
<dbReference type="EMBL" id="ABEXCJ040000009">
    <property type="protein sequence ID" value="ELR5219338.1"/>
    <property type="molecule type" value="Genomic_DNA"/>
</dbReference>
<reference evidence="2" key="1">
    <citation type="submission" date="2023-10" db="EMBL/GenBank/DDBJ databases">
        <authorList>
            <consortium name="Clinical and Environmental Microbiology Branch: Whole genome sequencing antimicrobial resistance pathogens in the healthcare setting"/>
        </authorList>
    </citation>
    <scope>NUCLEOTIDE SEQUENCE</scope>
    <source>
        <strain evidence="2">2020QW-00022</strain>
    </source>
</reference>
<evidence type="ECO:0000313" key="3">
    <source>
        <dbReference type="EMBL" id="EMR4591525.1"/>
    </source>
</evidence>
<keyword evidence="1" id="KW-0175">Coiled coil</keyword>
<dbReference type="AlphaFoldDB" id="A0AAD2VVW6"/>
<gene>
    <name evidence="3" type="ORF">M0K77_003888</name>
    <name evidence="2" type="ORF">M0K77_RS19440</name>
</gene>
<accession>A0AAD2VVW6</accession>
<feature type="coiled-coil region" evidence="1">
    <location>
        <begin position="550"/>
        <end position="577"/>
    </location>
</feature>